<evidence type="ECO:0000256" key="1">
    <source>
        <dbReference type="SAM" id="MobiDB-lite"/>
    </source>
</evidence>
<protein>
    <submittedName>
        <fullName evidence="3">Uncharacterized protein</fullName>
    </submittedName>
</protein>
<dbReference type="EMBL" id="SEOQ01000387">
    <property type="protein sequence ID" value="TFY64042.1"/>
    <property type="molecule type" value="Genomic_DNA"/>
</dbReference>
<keyword evidence="2" id="KW-1133">Transmembrane helix</keyword>
<evidence type="ECO:0000313" key="4">
    <source>
        <dbReference type="Proteomes" id="UP000298327"/>
    </source>
</evidence>
<evidence type="ECO:0000313" key="3">
    <source>
        <dbReference type="EMBL" id="TFY64042.1"/>
    </source>
</evidence>
<keyword evidence="2" id="KW-0812">Transmembrane</keyword>
<proteinExistence type="predicted"/>
<keyword evidence="2" id="KW-0472">Membrane</keyword>
<name>A0A4Y9YPG7_9AGAM</name>
<gene>
    <name evidence="3" type="ORF">EVG20_g6078</name>
</gene>
<reference evidence="3 4" key="1">
    <citation type="submission" date="2019-02" db="EMBL/GenBank/DDBJ databases">
        <title>Genome sequencing of the rare red list fungi Dentipellis fragilis.</title>
        <authorList>
            <person name="Buettner E."/>
            <person name="Kellner H."/>
        </authorList>
    </citation>
    <scope>NUCLEOTIDE SEQUENCE [LARGE SCALE GENOMIC DNA]</scope>
    <source>
        <strain evidence="3 4">DSM 105465</strain>
    </source>
</reference>
<feature type="transmembrane region" description="Helical" evidence="2">
    <location>
        <begin position="296"/>
        <end position="322"/>
    </location>
</feature>
<keyword evidence="4" id="KW-1185">Reference proteome</keyword>
<feature type="region of interest" description="Disordered" evidence="1">
    <location>
        <begin position="35"/>
        <end position="61"/>
    </location>
</feature>
<sequence>MSTEHDLANDADDLSPNHEASIAHIHEHTAPIIKMQGSSPSAGSPRTAPPGKQTPRGDTGPCRLQQLYEQGTGTVKMHHHHERRWRRARCVHEGGWAYQNMLAFSKPSTGGSNSFRWRFGFSDGPVCLCDPCLGLRLLCLLRLDPPPPTPSSMSQSCSTPRRALLIARARRPADAGFCVVGIRSGGGSDGVRRERSAPADAILLATFSVFRNSSELTSQQGPQKRQPGVCFVRWLRGISKQLQHGSSHMRAAPVRGSPRHTLLAMWTCSPAGGPVSFSVKQALQDPHEGETRKRTIFFPFICAISLHLGVYVRLFLAVSVAAQSEG</sequence>
<comment type="caution">
    <text evidence="3">The sequence shown here is derived from an EMBL/GenBank/DDBJ whole genome shotgun (WGS) entry which is preliminary data.</text>
</comment>
<dbReference type="AlphaFoldDB" id="A0A4Y9YPG7"/>
<accession>A0A4Y9YPG7</accession>
<evidence type="ECO:0000256" key="2">
    <source>
        <dbReference type="SAM" id="Phobius"/>
    </source>
</evidence>
<organism evidence="3 4">
    <name type="scientific">Dentipellis fragilis</name>
    <dbReference type="NCBI Taxonomy" id="205917"/>
    <lineage>
        <taxon>Eukaryota</taxon>
        <taxon>Fungi</taxon>
        <taxon>Dikarya</taxon>
        <taxon>Basidiomycota</taxon>
        <taxon>Agaricomycotina</taxon>
        <taxon>Agaricomycetes</taxon>
        <taxon>Russulales</taxon>
        <taxon>Hericiaceae</taxon>
        <taxon>Dentipellis</taxon>
    </lineage>
</organism>
<dbReference type="Proteomes" id="UP000298327">
    <property type="component" value="Unassembled WGS sequence"/>
</dbReference>